<comment type="caution">
    <text evidence="2">The sequence shown here is derived from an EMBL/GenBank/DDBJ whole genome shotgun (WGS) entry which is preliminary data.</text>
</comment>
<feature type="compositionally biased region" description="Polar residues" evidence="1">
    <location>
        <begin position="18"/>
        <end position="35"/>
    </location>
</feature>
<sequence>MGMDPSSGMGGGEFGQMSDPTQYLTPNDLISQRSSPDFMPGGSANFAEHQQMNEGLVW</sequence>
<accession>A0A164Z2C4</accession>
<evidence type="ECO:0000256" key="1">
    <source>
        <dbReference type="SAM" id="MobiDB-lite"/>
    </source>
</evidence>
<dbReference type="Proteomes" id="UP000076858">
    <property type="component" value="Unassembled WGS sequence"/>
</dbReference>
<evidence type="ECO:0000313" key="2">
    <source>
        <dbReference type="EMBL" id="KZS15867.1"/>
    </source>
</evidence>
<dbReference type="GO" id="GO:0003677">
    <property type="term" value="F:DNA binding"/>
    <property type="evidence" value="ECO:0007669"/>
    <property type="project" value="UniProtKB-KW"/>
</dbReference>
<keyword evidence="2" id="KW-0238">DNA-binding</keyword>
<feature type="region of interest" description="Disordered" evidence="1">
    <location>
        <begin position="1"/>
        <end position="58"/>
    </location>
</feature>
<keyword evidence="3" id="KW-1185">Reference proteome</keyword>
<proteinExistence type="predicted"/>
<feature type="compositionally biased region" description="Polar residues" evidence="1">
    <location>
        <begin position="48"/>
        <end position="58"/>
    </location>
</feature>
<name>A0A164Z2C4_9CRUS</name>
<keyword evidence="2" id="KW-0371">Homeobox</keyword>
<reference evidence="2 3" key="1">
    <citation type="submission" date="2016-03" db="EMBL/GenBank/DDBJ databases">
        <title>EvidentialGene: Evidence-directed Construction of Genes on Genomes.</title>
        <authorList>
            <person name="Gilbert D.G."/>
            <person name="Choi J.-H."/>
            <person name="Mockaitis K."/>
            <person name="Colbourne J."/>
            <person name="Pfrender M."/>
        </authorList>
    </citation>
    <scope>NUCLEOTIDE SEQUENCE [LARGE SCALE GENOMIC DNA]</scope>
    <source>
        <strain evidence="2 3">Xinb3</strain>
        <tissue evidence="2">Complete organism</tissue>
    </source>
</reference>
<organism evidence="2 3">
    <name type="scientific">Daphnia magna</name>
    <dbReference type="NCBI Taxonomy" id="35525"/>
    <lineage>
        <taxon>Eukaryota</taxon>
        <taxon>Metazoa</taxon>
        <taxon>Ecdysozoa</taxon>
        <taxon>Arthropoda</taxon>
        <taxon>Crustacea</taxon>
        <taxon>Branchiopoda</taxon>
        <taxon>Diplostraca</taxon>
        <taxon>Cladocera</taxon>
        <taxon>Anomopoda</taxon>
        <taxon>Daphniidae</taxon>
        <taxon>Daphnia</taxon>
    </lineage>
</organism>
<protein>
    <submittedName>
        <fullName evidence="2">Putative Lim/homeobox protein lhx3</fullName>
    </submittedName>
</protein>
<dbReference type="OrthoDB" id="10068367at2759"/>
<dbReference type="AlphaFoldDB" id="A0A164Z2C4"/>
<dbReference type="EMBL" id="LRGB01000816">
    <property type="protein sequence ID" value="KZS15867.1"/>
    <property type="molecule type" value="Genomic_DNA"/>
</dbReference>
<evidence type="ECO:0000313" key="3">
    <source>
        <dbReference type="Proteomes" id="UP000076858"/>
    </source>
</evidence>
<gene>
    <name evidence="2" type="ORF">APZ42_018493</name>
</gene>